<comment type="caution">
    <text evidence="2">The sequence shown here is derived from an EMBL/GenBank/DDBJ whole genome shotgun (WGS) entry which is preliminary data.</text>
</comment>
<reference evidence="2 3" key="1">
    <citation type="submission" date="2019-05" db="EMBL/GenBank/DDBJ databases">
        <authorList>
            <person name="Lee S.D."/>
        </authorList>
    </citation>
    <scope>NUCLEOTIDE SEQUENCE [LARGE SCALE GENOMIC DNA]</scope>
    <source>
        <strain evidence="2 3">YC2-7</strain>
    </source>
</reference>
<keyword evidence="1" id="KW-1133">Transmembrane helix</keyword>
<evidence type="ECO:0000313" key="2">
    <source>
        <dbReference type="EMBL" id="NMN98510.1"/>
    </source>
</evidence>
<feature type="transmembrane region" description="Helical" evidence="1">
    <location>
        <begin position="83"/>
        <end position="104"/>
    </location>
</feature>
<protein>
    <submittedName>
        <fullName evidence="2">DUF998 domain-containing protein</fullName>
    </submittedName>
</protein>
<feature type="transmembrane region" description="Helical" evidence="1">
    <location>
        <begin position="124"/>
        <end position="147"/>
    </location>
</feature>
<feature type="transmembrane region" description="Helical" evidence="1">
    <location>
        <begin position="7"/>
        <end position="25"/>
    </location>
</feature>
<keyword evidence="3" id="KW-1185">Reference proteome</keyword>
<dbReference type="AlphaFoldDB" id="A0A848KQG5"/>
<feature type="transmembrane region" description="Helical" evidence="1">
    <location>
        <begin position="159"/>
        <end position="180"/>
    </location>
</feature>
<dbReference type="EMBL" id="VCQU01000011">
    <property type="protein sequence ID" value="NMN98510.1"/>
    <property type="molecule type" value="Genomic_DNA"/>
</dbReference>
<name>A0A848KQG5_9NOCA</name>
<feature type="transmembrane region" description="Helical" evidence="1">
    <location>
        <begin position="192"/>
        <end position="213"/>
    </location>
</feature>
<feature type="transmembrane region" description="Helical" evidence="1">
    <location>
        <begin position="53"/>
        <end position="76"/>
    </location>
</feature>
<reference evidence="2 3" key="2">
    <citation type="submission" date="2020-06" db="EMBL/GenBank/DDBJ databases">
        <title>Antribacter stalactiti gen. nov., sp. nov., a new member of the family Nacardiaceae isolated from a cave.</title>
        <authorList>
            <person name="Kim I.S."/>
        </authorList>
    </citation>
    <scope>NUCLEOTIDE SEQUENCE [LARGE SCALE GENOMIC DNA]</scope>
    <source>
        <strain evidence="2 3">YC2-7</strain>
    </source>
</reference>
<keyword evidence="1" id="KW-0812">Transmembrane</keyword>
<evidence type="ECO:0000256" key="1">
    <source>
        <dbReference type="SAM" id="Phobius"/>
    </source>
</evidence>
<evidence type="ECO:0000313" key="3">
    <source>
        <dbReference type="Proteomes" id="UP000535543"/>
    </source>
</evidence>
<organism evidence="2 3">
    <name type="scientific">Antrihabitans stalactiti</name>
    <dbReference type="NCBI Taxonomy" id="2584121"/>
    <lineage>
        <taxon>Bacteria</taxon>
        <taxon>Bacillati</taxon>
        <taxon>Actinomycetota</taxon>
        <taxon>Actinomycetes</taxon>
        <taxon>Mycobacteriales</taxon>
        <taxon>Nocardiaceae</taxon>
        <taxon>Antrihabitans</taxon>
    </lineage>
</organism>
<dbReference type="InterPro" id="IPR009339">
    <property type="entry name" value="DUF998"/>
</dbReference>
<sequence length="225" mass="24019">MIAAVRTALALAIVVAGIAYSSWLLEYVLHTGLDPTTSFLSELDAVGQRYRDVFSIADTVSGSLLAASAVAALFVLPRKKLATVGWVALFVFGVATIADANLPITCVPSALHPCPSEPSGLFPQLHHIHALTSTVAVNAIFIAMIAFTWAEFRYGGWHALRATGLVLLICASTTTAWLLIADNLPGDYALGVAQRVQVGGFSLWLVTLGVAVWRSPTLRHHERSD</sequence>
<gene>
    <name evidence="2" type="ORF">FGL95_26085</name>
</gene>
<dbReference type="Pfam" id="PF06197">
    <property type="entry name" value="DUF998"/>
    <property type="match status" value="1"/>
</dbReference>
<accession>A0A848KQG5</accession>
<keyword evidence="1" id="KW-0472">Membrane</keyword>
<dbReference type="Proteomes" id="UP000535543">
    <property type="component" value="Unassembled WGS sequence"/>
</dbReference>
<proteinExistence type="predicted"/>